<dbReference type="InterPro" id="IPR012677">
    <property type="entry name" value="Nucleotide-bd_a/b_plait_sf"/>
</dbReference>
<feature type="region of interest" description="Disordered" evidence="9">
    <location>
        <begin position="85"/>
        <end position="211"/>
    </location>
</feature>
<comment type="function">
    <text evidence="6">May be involved in the turnover of nuclear polyadenylated (pA+) RNA.</text>
</comment>
<dbReference type="SUPFAM" id="SSF101233">
    <property type="entry name" value="PWI domain"/>
    <property type="match status" value="1"/>
</dbReference>
<dbReference type="EMBL" id="KL198018">
    <property type="protein sequence ID" value="KDQ19836.1"/>
    <property type="molecule type" value="Genomic_DNA"/>
</dbReference>
<dbReference type="InterPro" id="IPR036855">
    <property type="entry name" value="Znf_CCCH_sf"/>
</dbReference>
<sequence>MLFDTAQTSQIRPWLVQTLEPICDADPEVLADYVLALLKHEAPEAELRTMFTSQLRDFLEKEAPNFVDKLFSTLRSRNYVNESAPVETPAVDTGIPIPLASLITSPTDTRGHKRSLEHDDGPSRAPPKGPRMSDGQVSRYGPPNGRLNGSNRDERWRGGPPVPSGPRANRSMSPPNRYENLPTGPSSQNGMGPRGDPMNGQGSGRNGLPRRGRCRDYHNLGYCARGAHCPYSHGDDPLVPGAGMIFPPQGVPLNGAVPGAPPMMGMMPGFPMPWMMGQGMDSMKAQYDPNESRMDVTTPPVTNARAAPEEFLVKTDAEKNAAGDVLKDGPTAYPQHPFSNNHNRFTETPGRPNGPQFRRGGRGDMRGMGRGRGTGGDRGTFAGDRASFQSQPRTDKTLVVEKIPADKLSLDAVNTWFKRFGTVTNVAIDQSSAKALVSFNNHDEAHAAWKCEDAVFGNRFVKVFWHRPMEGQGQIGARALAASAPLVQQIAQPSTSMPPPTPVKKSTPLAPSTPAATPSKAQLLERQIAEQKALFARLSTATGEEKTTLKAQIKKLGEEMKAVTVSASTPKAPPAVSVDERAKQERERLDRELDIHSVATKLDDNEPSSSSGREEELKAQLAKLRAEAAKIGLSDESISSSQPSYSGYNPYGGRGRGRGRGSYFRGRGGPPRTSMKLDLRPRVLSVKGFQEDDPSVTQAIKDWYESNGDLETFETVSPGEIRAQFKTRMAAEQALAKGSSIPLAGTVRIAWHTNAPAVPVPAPTEPSPATSPVPAPEPELVDENVDMTYSDNRRSLEREVDGEDADMGAGGWGGFDE</sequence>
<feature type="region of interest" description="Disordered" evidence="9">
    <location>
        <begin position="565"/>
        <end position="619"/>
    </location>
</feature>
<feature type="zinc finger region" description="C3H1-type" evidence="8">
    <location>
        <begin position="208"/>
        <end position="236"/>
    </location>
</feature>
<evidence type="ECO:0000256" key="6">
    <source>
        <dbReference type="ARBA" id="ARBA00043866"/>
    </source>
</evidence>
<dbReference type="AlphaFoldDB" id="A0A067N7X2"/>
<organism evidence="12 13">
    <name type="scientific">Botryobasidium botryosum (strain FD-172 SS1)</name>
    <dbReference type="NCBI Taxonomy" id="930990"/>
    <lineage>
        <taxon>Eukaryota</taxon>
        <taxon>Fungi</taxon>
        <taxon>Dikarya</taxon>
        <taxon>Basidiomycota</taxon>
        <taxon>Agaricomycotina</taxon>
        <taxon>Agaricomycetes</taxon>
        <taxon>Cantharellales</taxon>
        <taxon>Botryobasidiaceae</taxon>
        <taxon>Botryobasidium</taxon>
    </lineage>
</organism>
<keyword evidence="5 7" id="KW-0694">RNA-binding</keyword>
<evidence type="ECO:0000256" key="1">
    <source>
        <dbReference type="ARBA" id="ARBA00022664"/>
    </source>
</evidence>
<feature type="compositionally biased region" description="Gly residues" evidence="9">
    <location>
        <begin position="808"/>
        <end position="817"/>
    </location>
</feature>
<feature type="compositionally biased region" description="Low complexity" evidence="9">
    <location>
        <begin position="637"/>
        <end position="651"/>
    </location>
</feature>
<evidence type="ECO:0008006" key="14">
    <source>
        <dbReference type="Google" id="ProtNLM"/>
    </source>
</evidence>
<evidence type="ECO:0000259" key="11">
    <source>
        <dbReference type="PROSITE" id="PS50103"/>
    </source>
</evidence>
<dbReference type="PANTHER" id="PTHR14398:SF0">
    <property type="entry name" value="ZINC FINGER PROTEIN SWM"/>
    <property type="match status" value="1"/>
</dbReference>
<evidence type="ECO:0000256" key="4">
    <source>
        <dbReference type="ARBA" id="ARBA00022833"/>
    </source>
</evidence>
<dbReference type="GO" id="GO:0003723">
    <property type="term" value="F:RNA binding"/>
    <property type="evidence" value="ECO:0007669"/>
    <property type="project" value="UniProtKB-UniRule"/>
</dbReference>
<dbReference type="Gene3D" id="1.20.1390.10">
    <property type="entry name" value="PWI domain"/>
    <property type="match status" value="1"/>
</dbReference>
<gene>
    <name evidence="12" type="ORF">BOTBODRAFT_62234</name>
</gene>
<dbReference type="InterPro" id="IPR036483">
    <property type="entry name" value="PWI_dom_sf"/>
</dbReference>
<protein>
    <recommendedName>
        <fullName evidence="14">C3H1-type domain-containing protein</fullName>
    </recommendedName>
</protein>
<dbReference type="InterPro" id="IPR045137">
    <property type="entry name" value="RBM26/27"/>
</dbReference>
<evidence type="ECO:0000256" key="3">
    <source>
        <dbReference type="ARBA" id="ARBA00022771"/>
    </source>
</evidence>
<dbReference type="OrthoDB" id="443401at2759"/>
<dbReference type="InterPro" id="IPR035979">
    <property type="entry name" value="RBD_domain_sf"/>
</dbReference>
<evidence type="ECO:0000259" key="10">
    <source>
        <dbReference type="PROSITE" id="PS50102"/>
    </source>
</evidence>
<feature type="domain" description="RRM" evidence="10">
    <location>
        <begin position="396"/>
        <end position="468"/>
    </location>
</feature>
<dbReference type="CDD" id="cd12257">
    <property type="entry name" value="RRM1_RBM26_like"/>
    <property type="match status" value="1"/>
</dbReference>
<accession>A0A067N7X2</accession>
<evidence type="ECO:0000256" key="8">
    <source>
        <dbReference type="PROSITE-ProRule" id="PRU00723"/>
    </source>
</evidence>
<dbReference type="InterPro" id="IPR002483">
    <property type="entry name" value="PWI_dom"/>
</dbReference>
<keyword evidence="1" id="KW-0507">mRNA processing</keyword>
<reference evidence="13" key="1">
    <citation type="journal article" date="2014" name="Proc. Natl. Acad. Sci. U.S.A.">
        <title>Extensive sampling of basidiomycete genomes demonstrates inadequacy of the white-rot/brown-rot paradigm for wood decay fungi.</title>
        <authorList>
            <person name="Riley R."/>
            <person name="Salamov A.A."/>
            <person name="Brown D.W."/>
            <person name="Nagy L.G."/>
            <person name="Floudas D."/>
            <person name="Held B.W."/>
            <person name="Levasseur A."/>
            <person name="Lombard V."/>
            <person name="Morin E."/>
            <person name="Otillar R."/>
            <person name="Lindquist E.A."/>
            <person name="Sun H."/>
            <person name="LaButti K.M."/>
            <person name="Schmutz J."/>
            <person name="Jabbour D."/>
            <person name="Luo H."/>
            <person name="Baker S.E."/>
            <person name="Pisabarro A.G."/>
            <person name="Walton J.D."/>
            <person name="Blanchette R.A."/>
            <person name="Henrissat B."/>
            <person name="Martin F."/>
            <person name="Cullen D."/>
            <person name="Hibbett D.S."/>
            <person name="Grigoriev I.V."/>
        </authorList>
    </citation>
    <scope>NUCLEOTIDE SEQUENCE [LARGE SCALE GENOMIC DNA]</scope>
    <source>
        <strain evidence="13">FD-172 SS1</strain>
    </source>
</reference>
<feature type="region of interest" description="Disordered" evidence="9">
    <location>
        <begin position="333"/>
        <end position="392"/>
    </location>
</feature>
<feature type="domain" description="C3H1-type" evidence="11">
    <location>
        <begin position="208"/>
        <end position="236"/>
    </location>
</feature>
<dbReference type="GO" id="GO:0006397">
    <property type="term" value="P:mRNA processing"/>
    <property type="evidence" value="ECO:0007669"/>
    <property type="project" value="UniProtKB-KW"/>
</dbReference>
<evidence type="ECO:0000256" key="9">
    <source>
        <dbReference type="SAM" id="MobiDB-lite"/>
    </source>
</evidence>
<dbReference type="Proteomes" id="UP000027195">
    <property type="component" value="Unassembled WGS sequence"/>
</dbReference>
<feature type="compositionally biased region" description="Gly residues" evidence="9">
    <location>
        <begin position="368"/>
        <end position="378"/>
    </location>
</feature>
<keyword evidence="3 8" id="KW-0863">Zinc-finger</keyword>
<dbReference type="PANTHER" id="PTHR14398">
    <property type="entry name" value="RNA RECOGNITION RRM/RNP DOMAIN"/>
    <property type="match status" value="1"/>
</dbReference>
<dbReference type="GO" id="GO:0005634">
    <property type="term" value="C:nucleus"/>
    <property type="evidence" value="ECO:0007669"/>
    <property type="project" value="TreeGrafter"/>
</dbReference>
<dbReference type="Pfam" id="PF01480">
    <property type="entry name" value="PWI"/>
    <property type="match status" value="1"/>
</dbReference>
<dbReference type="HOGENOM" id="CLU_017928_0_0_1"/>
<dbReference type="STRING" id="930990.A0A067N7X2"/>
<evidence type="ECO:0000256" key="2">
    <source>
        <dbReference type="ARBA" id="ARBA00022723"/>
    </source>
</evidence>
<dbReference type="GO" id="GO:0008270">
    <property type="term" value="F:zinc ion binding"/>
    <property type="evidence" value="ECO:0007669"/>
    <property type="project" value="UniProtKB-KW"/>
</dbReference>
<dbReference type="InParanoid" id="A0A067N7X2"/>
<dbReference type="InterPro" id="IPR000504">
    <property type="entry name" value="RRM_dom"/>
</dbReference>
<dbReference type="PROSITE" id="PS50102">
    <property type="entry name" value="RRM"/>
    <property type="match status" value="1"/>
</dbReference>
<feature type="compositionally biased region" description="Low complexity" evidence="9">
    <location>
        <begin position="506"/>
        <end position="519"/>
    </location>
</feature>
<keyword evidence="13" id="KW-1185">Reference proteome</keyword>
<dbReference type="InterPro" id="IPR000571">
    <property type="entry name" value="Znf_CCCH"/>
</dbReference>
<evidence type="ECO:0000256" key="5">
    <source>
        <dbReference type="ARBA" id="ARBA00022884"/>
    </source>
</evidence>
<dbReference type="SUPFAM" id="SSF54928">
    <property type="entry name" value="RNA-binding domain, RBD"/>
    <property type="match status" value="1"/>
</dbReference>
<feature type="region of interest" description="Disordered" evidence="9">
    <location>
        <begin position="492"/>
        <end position="520"/>
    </location>
</feature>
<dbReference type="PROSITE" id="PS50103">
    <property type="entry name" value="ZF_C3H1"/>
    <property type="match status" value="1"/>
</dbReference>
<evidence type="ECO:0000313" key="12">
    <source>
        <dbReference type="EMBL" id="KDQ19836.1"/>
    </source>
</evidence>
<evidence type="ECO:0000313" key="13">
    <source>
        <dbReference type="Proteomes" id="UP000027195"/>
    </source>
</evidence>
<feature type="compositionally biased region" description="Basic and acidic residues" evidence="9">
    <location>
        <begin position="578"/>
        <end position="595"/>
    </location>
</feature>
<feature type="region of interest" description="Disordered" evidence="9">
    <location>
        <begin position="634"/>
        <end position="676"/>
    </location>
</feature>
<dbReference type="Gene3D" id="3.30.70.330">
    <property type="match status" value="1"/>
</dbReference>
<feature type="compositionally biased region" description="Pro residues" evidence="9">
    <location>
        <begin position="760"/>
        <end position="777"/>
    </location>
</feature>
<dbReference type="FunCoup" id="A0A067N7X2">
    <property type="interactions" value="624"/>
</dbReference>
<feature type="region of interest" description="Disordered" evidence="9">
    <location>
        <begin position="760"/>
        <end position="817"/>
    </location>
</feature>
<name>A0A067N7X2_BOTB1</name>
<keyword evidence="2 8" id="KW-0479">Metal-binding</keyword>
<proteinExistence type="predicted"/>
<evidence type="ECO:0000256" key="7">
    <source>
        <dbReference type="PROSITE-ProRule" id="PRU00176"/>
    </source>
</evidence>
<keyword evidence="4 8" id="KW-0862">Zinc</keyword>
<dbReference type="SUPFAM" id="SSF90229">
    <property type="entry name" value="CCCH zinc finger"/>
    <property type="match status" value="1"/>
</dbReference>